<dbReference type="Proteomes" id="UP000288716">
    <property type="component" value="Unassembled WGS sequence"/>
</dbReference>
<name>A0A443S7B2_9ACAR</name>
<comment type="caution">
    <text evidence="3">The sequence shown here is derived from an EMBL/GenBank/DDBJ whole genome shotgun (WGS) entry which is preliminary data.</text>
</comment>
<dbReference type="InterPro" id="IPR017243">
    <property type="entry name" value="Bloc1s5"/>
</dbReference>
<evidence type="ECO:0000313" key="4">
    <source>
        <dbReference type="Proteomes" id="UP000288716"/>
    </source>
</evidence>
<dbReference type="AlphaFoldDB" id="A0A443S7B2"/>
<proteinExistence type="inferred from homology"/>
<reference evidence="3 4" key="1">
    <citation type="journal article" date="2018" name="Gigascience">
        <title>Genomes of trombidid mites reveal novel predicted allergens and laterally-transferred genes associated with secondary metabolism.</title>
        <authorList>
            <person name="Dong X."/>
            <person name="Chaisiri K."/>
            <person name="Xia D."/>
            <person name="Armstrong S.D."/>
            <person name="Fang Y."/>
            <person name="Donnelly M.J."/>
            <person name="Kadowaki T."/>
            <person name="McGarry J.W."/>
            <person name="Darby A.C."/>
            <person name="Makepeace B.L."/>
        </authorList>
    </citation>
    <scope>NUCLEOTIDE SEQUENCE [LARGE SCALE GENOMIC DNA]</scope>
    <source>
        <strain evidence="3">UoL-UT</strain>
    </source>
</reference>
<comment type="similarity">
    <text evidence="1">Belongs to the BLOC1S5 family.</text>
</comment>
<dbReference type="VEuPathDB" id="VectorBase:LDEU008605"/>
<dbReference type="PANTHER" id="PTHR31784">
    <property type="entry name" value="BIOGENESIS OF LYSOSOME-RELATED ORGANELLES COMPLEX 1 SUBUNIT 5"/>
    <property type="match status" value="1"/>
</dbReference>
<accession>A0A443S7B2</accession>
<protein>
    <recommendedName>
        <fullName evidence="2">Biogenesis of lysosome-related organelles complex 1 subunit 5</fullName>
    </recommendedName>
</protein>
<gene>
    <name evidence="3" type="ORF">B4U80_03217</name>
</gene>
<evidence type="ECO:0000256" key="2">
    <source>
        <dbReference type="ARBA" id="ARBA00019580"/>
    </source>
</evidence>
<dbReference type="GO" id="GO:0030133">
    <property type="term" value="C:transport vesicle"/>
    <property type="evidence" value="ECO:0007669"/>
    <property type="project" value="InterPro"/>
</dbReference>
<keyword evidence="4" id="KW-1185">Reference proteome</keyword>
<dbReference type="Pfam" id="PF14942">
    <property type="entry name" value="Muted"/>
    <property type="match status" value="1"/>
</dbReference>
<evidence type="ECO:0000313" key="3">
    <source>
        <dbReference type="EMBL" id="RWS23436.1"/>
    </source>
</evidence>
<evidence type="ECO:0000256" key="1">
    <source>
        <dbReference type="ARBA" id="ARBA00010754"/>
    </source>
</evidence>
<dbReference type="PANTHER" id="PTHR31784:SF2">
    <property type="entry name" value="BIOGENESIS OF LYSOSOME-RELATED ORGANELLES COMPLEX 1 SUBUNIT 5"/>
    <property type="match status" value="1"/>
</dbReference>
<sequence>MQTQIVAKTNEAFKAAEEIYNRLLNHRHFTSGELRYFVREFEERRNDKEVDELNNSLETTKKINESIETFPHREKSELSRLNDVFGSLIETGNKIIAFEKDGIESRKQTMEDKLLIRIAEVERISSENQVKFQEIDEYFAIKEAEMKKFYDELESNWNLNSLT</sequence>
<dbReference type="GO" id="GO:0031083">
    <property type="term" value="C:BLOC-1 complex"/>
    <property type="evidence" value="ECO:0007669"/>
    <property type="project" value="InterPro"/>
</dbReference>
<dbReference type="OrthoDB" id="18964at2759"/>
<dbReference type="EMBL" id="NCKV01006458">
    <property type="protein sequence ID" value="RWS23436.1"/>
    <property type="molecule type" value="Genomic_DNA"/>
</dbReference>
<dbReference type="STRING" id="299467.A0A443S7B2"/>
<organism evidence="3 4">
    <name type="scientific">Leptotrombidium deliense</name>
    <dbReference type="NCBI Taxonomy" id="299467"/>
    <lineage>
        <taxon>Eukaryota</taxon>
        <taxon>Metazoa</taxon>
        <taxon>Ecdysozoa</taxon>
        <taxon>Arthropoda</taxon>
        <taxon>Chelicerata</taxon>
        <taxon>Arachnida</taxon>
        <taxon>Acari</taxon>
        <taxon>Acariformes</taxon>
        <taxon>Trombidiformes</taxon>
        <taxon>Prostigmata</taxon>
        <taxon>Anystina</taxon>
        <taxon>Parasitengona</taxon>
        <taxon>Trombiculoidea</taxon>
        <taxon>Trombiculidae</taxon>
        <taxon>Leptotrombidium</taxon>
    </lineage>
</organism>